<reference evidence="10 11" key="1">
    <citation type="submission" date="2015-09" db="EMBL/GenBank/DDBJ databases">
        <title>Host preference determinants of Valsa canker pathogens revealed by comparative genomics.</title>
        <authorList>
            <person name="Yin Z."/>
            <person name="Huang L."/>
        </authorList>
    </citation>
    <scope>NUCLEOTIDE SEQUENCE [LARGE SCALE GENOMIC DNA]</scope>
    <source>
        <strain evidence="10 11">03-1</strain>
    </source>
</reference>
<comment type="catalytic activity">
    <reaction evidence="1">
        <text>Hydrolysis of terminal non-reducing N-acetyl-D-hexosamine residues in N-acetyl-beta-D-hexosaminides.</text>
        <dbReference type="EC" id="3.2.1.52"/>
    </reaction>
</comment>
<dbReference type="InterPro" id="IPR015883">
    <property type="entry name" value="Glyco_hydro_20_cat"/>
</dbReference>
<evidence type="ECO:0000256" key="2">
    <source>
        <dbReference type="ARBA" id="ARBA00006285"/>
    </source>
</evidence>
<dbReference type="InterPro" id="IPR017853">
    <property type="entry name" value="GH"/>
</dbReference>
<evidence type="ECO:0000256" key="5">
    <source>
        <dbReference type="ARBA" id="ARBA00023295"/>
    </source>
</evidence>
<keyword evidence="5" id="KW-0326">Glycosidase</keyword>
<organism evidence="10 11">
    <name type="scientific">Cytospora schulzeri</name>
    <dbReference type="NCBI Taxonomy" id="448051"/>
    <lineage>
        <taxon>Eukaryota</taxon>
        <taxon>Fungi</taxon>
        <taxon>Dikarya</taxon>
        <taxon>Ascomycota</taxon>
        <taxon>Pezizomycotina</taxon>
        <taxon>Sordariomycetes</taxon>
        <taxon>Sordariomycetidae</taxon>
        <taxon>Diaporthales</taxon>
        <taxon>Cytosporaceae</taxon>
        <taxon>Cytospora</taxon>
    </lineage>
</organism>
<dbReference type="InterPro" id="IPR013094">
    <property type="entry name" value="AB_hydrolase_3"/>
</dbReference>
<dbReference type="EC" id="3.2.1.52" evidence="3"/>
<dbReference type="Proteomes" id="UP000283895">
    <property type="component" value="Unassembled WGS sequence"/>
</dbReference>
<evidence type="ECO:0000256" key="6">
    <source>
        <dbReference type="PIRSR" id="PIRSR625705-1"/>
    </source>
</evidence>
<evidence type="ECO:0000259" key="9">
    <source>
        <dbReference type="Pfam" id="PF07859"/>
    </source>
</evidence>
<feature type="domain" description="Glycoside hydrolase family 20 catalytic" evidence="7">
    <location>
        <begin position="287"/>
        <end position="526"/>
    </location>
</feature>
<dbReference type="PANTHER" id="PTHR43678:SF1">
    <property type="entry name" value="BETA-N-ACETYLHEXOSAMINIDASE"/>
    <property type="match status" value="1"/>
</dbReference>
<dbReference type="CDD" id="cd06564">
    <property type="entry name" value="GH20_DspB_LnbB-like"/>
    <property type="match status" value="1"/>
</dbReference>
<dbReference type="Pfam" id="PF02838">
    <property type="entry name" value="Glyco_hydro_20b"/>
    <property type="match status" value="1"/>
</dbReference>
<dbReference type="Gene3D" id="3.40.50.1820">
    <property type="entry name" value="alpha/beta hydrolase"/>
    <property type="match status" value="1"/>
</dbReference>
<evidence type="ECO:0000313" key="10">
    <source>
        <dbReference type="EMBL" id="ROV91198.1"/>
    </source>
</evidence>
<dbReference type="SUPFAM" id="SSF55545">
    <property type="entry name" value="beta-N-acetylhexosaminidase-like domain"/>
    <property type="match status" value="1"/>
</dbReference>
<dbReference type="InterPro" id="IPR025705">
    <property type="entry name" value="Beta_hexosaminidase_sua/sub"/>
</dbReference>
<accession>A0A423VJP5</accession>
<dbReference type="Pfam" id="PF00728">
    <property type="entry name" value="Glyco_hydro_20"/>
    <property type="match status" value="1"/>
</dbReference>
<evidence type="ECO:0000259" key="8">
    <source>
        <dbReference type="Pfam" id="PF02838"/>
    </source>
</evidence>
<dbReference type="InterPro" id="IPR052764">
    <property type="entry name" value="GH20_Enzymes"/>
</dbReference>
<dbReference type="SUPFAM" id="SSF51445">
    <property type="entry name" value="(Trans)glycosidases"/>
    <property type="match status" value="1"/>
</dbReference>
<proteinExistence type="inferred from homology"/>
<dbReference type="EMBL" id="LKEA01000057">
    <property type="protein sequence ID" value="ROV91198.1"/>
    <property type="molecule type" value="Genomic_DNA"/>
</dbReference>
<dbReference type="STRING" id="356882.A0A423VJP5"/>
<dbReference type="PRINTS" id="PR00738">
    <property type="entry name" value="GLHYDRLASE20"/>
</dbReference>
<dbReference type="Gene3D" id="3.30.379.10">
    <property type="entry name" value="Chitobiase/beta-hexosaminidase domain 2-like"/>
    <property type="match status" value="1"/>
</dbReference>
<comment type="caution">
    <text evidence="10">The sequence shown here is derived from an EMBL/GenBank/DDBJ whole genome shotgun (WGS) entry which is preliminary data.</text>
</comment>
<dbReference type="InterPro" id="IPR029058">
    <property type="entry name" value="AB_hydrolase_fold"/>
</dbReference>
<keyword evidence="4" id="KW-0378">Hydrolase</keyword>
<evidence type="ECO:0000259" key="7">
    <source>
        <dbReference type="Pfam" id="PF00728"/>
    </source>
</evidence>
<evidence type="ECO:0000256" key="3">
    <source>
        <dbReference type="ARBA" id="ARBA00012663"/>
    </source>
</evidence>
<dbReference type="InterPro" id="IPR015882">
    <property type="entry name" value="HEX_bac_N"/>
</dbReference>
<dbReference type="AlphaFoldDB" id="A0A423VJP5"/>
<dbReference type="PANTHER" id="PTHR43678">
    <property type="entry name" value="PUTATIVE (AFU_ORTHOLOGUE AFUA_2G00640)-RELATED"/>
    <property type="match status" value="1"/>
</dbReference>
<feature type="domain" description="Alpha/beta hydrolase fold-3" evidence="9">
    <location>
        <begin position="3"/>
        <end position="90"/>
    </location>
</feature>
<sequence length="814" mass="89041">MWAKRTGMLIVSLDYSKAPLYPFPIAVHDIAAVTNAVLADTTLPIDKTGVVMGGFSAGANLALCASQLPGLKGTIKAALTFYPIVDWSNPPDVKLERRPYKGVRSLFRDILMTPIVPVRLQTDLERQSRVCLVAGDLLGIPTLPYKTSNGTYSLSNVKKIVVDAQYASSVDNTKETLIPPTLLEFAETFAGDLSSILDIDAAVVQGNFSTPGSIFLTLGDPNTYLNASGEPSSEGYTLSVTSSGITIKGASPLGAWWGSRTVLQQATLNDGLIPVGTGVDTPGWATRGMMLDLGRHSYPKDFLVEMCAYMSFFKQNTFHLHLSDNLYNNVESYSEERSLDLYARFRLWSDSEALDGLNKYKNESYTREDFDEIQSSCAARGVTIIPEIEAPGHALVIVQWKPEIGYSTDLSLLNISHPEAIPTMKTIWDEFLPWFHTKVVSIGADEYTGPSTDYNTFVNTMAGYIGATSGKAIRIWGTFPPVYNDTYENVYQNVSVQHWEYSDDNPYYDYIVNNYSVVNSNDDFYVVNKWAPPGGYLNHINLTKTFQGTPPDGTFWRPYVFDQHNVTDNPLESDSRVLGSIVPMWNDYGANASVYSEAYYAWRDGIPALADKQWGGNLSAADFESIFETLHAAAPGQNLDRAIPSTGDVIFNYTITTNGSFADTSPNALTVETDCVATKGALDLTPSCSIVTPLSSKGRNYTLTLSSLTISSLTDPTNATLLTGGDSSLLLTPNITFLAAGNYFRLNTSLPLDEPVDLSIIGRGNRTFASVGSAPEEEFLAEMGINGEYFHWAEIAFEAPLERVGEAGLIHATK</sequence>
<dbReference type="Pfam" id="PF07859">
    <property type="entry name" value="Abhydrolase_3"/>
    <property type="match status" value="1"/>
</dbReference>
<dbReference type="OrthoDB" id="428480at2759"/>
<feature type="active site" description="Proton donor" evidence="6">
    <location>
        <position position="446"/>
    </location>
</feature>
<evidence type="ECO:0000256" key="4">
    <source>
        <dbReference type="ARBA" id="ARBA00022801"/>
    </source>
</evidence>
<feature type="domain" description="Beta-hexosaminidase bacterial type N-terminal" evidence="8">
    <location>
        <begin position="147"/>
        <end position="267"/>
    </location>
</feature>
<dbReference type="GO" id="GO:0004563">
    <property type="term" value="F:beta-N-acetylhexosaminidase activity"/>
    <property type="evidence" value="ECO:0007669"/>
    <property type="project" value="UniProtKB-EC"/>
</dbReference>
<comment type="similarity">
    <text evidence="2">Belongs to the glycosyl hydrolase 20 family.</text>
</comment>
<dbReference type="SUPFAM" id="SSF53474">
    <property type="entry name" value="alpha/beta-Hydrolases"/>
    <property type="match status" value="1"/>
</dbReference>
<dbReference type="GO" id="GO:0005975">
    <property type="term" value="P:carbohydrate metabolic process"/>
    <property type="evidence" value="ECO:0007669"/>
    <property type="project" value="InterPro"/>
</dbReference>
<evidence type="ECO:0000256" key="1">
    <source>
        <dbReference type="ARBA" id="ARBA00001231"/>
    </source>
</evidence>
<dbReference type="Gene3D" id="3.20.20.80">
    <property type="entry name" value="Glycosidases"/>
    <property type="match status" value="1"/>
</dbReference>
<gene>
    <name evidence="10" type="ORF">VMCG_09354</name>
</gene>
<evidence type="ECO:0000313" key="11">
    <source>
        <dbReference type="Proteomes" id="UP000283895"/>
    </source>
</evidence>
<protein>
    <recommendedName>
        <fullName evidence="3">beta-N-acetylhexosaminidase</fullName>
        <ecNumber evidence="3">3.2.1.52</ecNumber>
    </recommendedName>
</protein>
<keyword evidence="11" id="KW-1185">Reference proteome</keyword>
<dbReference type="InterPro" id="IPR029018">
    <property type="entry name" value="Hex-like_dom2"/>
</dbReference>
<name>A0A423VJP5_9PEZI</name>